<organism evidence="2 3">
    <name type="scientific">Artemia franciscana</name>
    <name type="common">Brine shrimp</name>
    <name type="synonym">Artemia sanfranciscana</name>
    <dbReference type="NCBI Taxonomy" id="6661"/>
    <lineage>
        <taxon>Eukaryota</taxon>
        <taxon>Metazoa</taxon>
        <taxon>Ecdysozoa</taxon>
        <taxon>Arthropoda</taxon>
        <taxon>Crustacea</taxon>
        <taxon>Branchiopoda</taxon>
        <taxon>Anostraca</taxon>
        <taxon>Artemiidae</taxon>
        <taxon>Artemia</taxon>
    </lineage>
</organism>
<accession>A0AA88IKP8</accession>
<dbReference type="Proteomes" id="UP001187531">
    <property type="component" value="Unassembled WGS sequence"/>
</dbReference>
<sequence>MSLLSVMMLVLVLQADIINCQKKKQFKDKPANDSEITKVFDYAYQLSSRIKTNSSDIIVATSENAPASVMNMPKITTNISKDKIAVESENATASMIGMPKMAGNNSDEKIITKSDNISTNETEMVNPIKNSNKTAYITKVELENDTSVDFEKSSFIDDSIPVLRSYEEVLQELYNLTEGSGITMEDVVEDVTLSVDENEYIYNSTSKDKLN</sequence>
<dbReference type="EMBL" id="JAVRJZ010000005">
    <property type="protein sequence ID" value="KAK2722627.1"/>
    <property type="molecule type" value="Genomic_DNA"/>
</dbReference>
<evidence type="ECO:0000313" key="2">
    <source>
        <dbReference type="EMBL" id="KAK2722627.1"/>
    </source>
</evidence>
<comment type="caution">
    <text evidence="2">The sequence shown here is derived from an EMBL/GenBank/DDBJ whole genome shotgun (WGS) entry which is preliminary data.</text>
</comment>
<feature type="signal peptide" evidence="1">
    <location>
        <begin position="1"/>
        <end position="15"/>
    </location>
</feature>
<protein>
    <submittedName>
        <fullName evidence="2">Uncharacterized protein</fullName>
    </submittedName>
</protein>
<feature type="chain" id="PRO_5041722140" evidence="1">
    <location>
        <begin position="16"/>
        <end position="211"/>
    </location>
</feature>
<keyword evidence="3" id="KW-1185">Reference proteome</keyword>
<proteinExistence type="predicted"/>
<dbReference type="AlphaFoldDB" id="A0AA88IKP8"/>
<evidence type="ECO:0000256" key="1">
    <source>
        <dbReference type="SAM" id="SignalP"/>
    </source>
</evidence>
<gene>
    <name evidence="2" type="ORF">QYM36_002975</name>
</gene>
<keyword evidence="1" id="KW-0732">Signal</keyword>
<evidence type="ECO:0000313" key="3">
    <source>
        <dbReference type="Proteomes" id="UP001187531"/>
    </source>
</evidence>
<name>A0AA88IKP8_ARTSF</name>
<reference evidence="2" key="1">
    <citation type="submission" date="2023-07" db="EMBL/GenBank/DDBJ databases">
        <title>Chromosome-level genome assembly of Artemia franciscana.</title>
        <authorList>
            <person name="Jo E."/>
        </authorList>
    </citation>
    <scope>NUCLEOTIDE SEQUENCE</scope>
    <source>
        <tissue evidence="2">Whole body</tissue>
    </source>
</reference>